<comment type="caution">
    <text evidence="1">The sequence shown here is derived from an EMBL/GenBank/DDBJ whole genome shotgun (WGS) entry which is preliminary data.</text>
</comment>
<dbReference type="Proteomes" id="UP000654108">
    <property type="component" value="Unassembled WGS sequence"/>
</dbReference>
<protein>
    <submittedName>
        <fullName evidence="1">Uncharacterized protein</fullName>
    </submittedName>
</protein>
<accession>A0A927FRB6</accession>
<proteinExistence type="predicted"/>
<keyword evidence="2" id="KW-1185">Reference proteome</keyword>
<dbReference type="EMBL" id="JACYFU010000001">
    <property type="protein sequence ID" value="MBD8064810.1"/>
    <property type="molecule type" value="Genomic_DNA"/>
</dbReference>
<dbReference type="AlphaFoldDB" id="A0A927FRB6"/>
<evidence type="ECO:0000313" key="2">
    <source>
        <dbReference type="Proteomes" id="UP000654108"/>
    </source>
</evidence>
<gene>
    <name evidence="1" type="ORF">IC608_04885</name>
</gene>
<reference evidence="1" key="1">
    <citation type="submission" date="2020-09" db="EMBL/GenBank/DDBJ databases">
        <title>Genome seq and assembly of Devosia sp.</title>
        <authorList>
            <person name="Chhetri G."/>
        </authorList>
    </citation>
    <scope>NUCLEOTIDE SEQUENCE</scope>
    <source>
        <strain evidence="1">PTR5</strain>
    </source>
</reference>
<name>A0A927FRB6_9HYPH</name>
<organism evidence="1 2">
    <name type="scientific">Devosia oryzisoli</name>
    <dbReference type="NCBI Taxonomy" id="2774138"/>
    <lineage>
        <taxon>Bacteria</taxon>
        <taxon>Pseudomonadati</taxon>
        <taxon>Pseudomonadota</taxon>
        <taxon>Alphaproteobacteria</taxon>
        <taxon>Hyphomicrobiales</taxon>
        <taxon>Devosiaceae</taxon>
        <taxon>Devosia</taxon>
    </lineage>
</organism>
<evidence type="ECO:0000313" key="1">
    <source>
        <dbReference type="EMBL" id="MBD8064810.1"/>
    </source>
</evidence>
<sequence>MRSIVEAAALDAPCRQRVKDALERFVALEQQREIRHHLLSSRRHRAAIVSLMDLLGELEETNWHEADRSVFTEFAALFEDIAQHALRGASDLRLLAEGVTTE</sequence>
<dbReference type="RefSeq" id="WP_191773141.1">
    <property type="nucleotide sequence ID" value="NZ_JACYFU010000001.1"/>
</dbReference>